<dbReference type="GO" id="GO:0005737">
    <property type="term" value="C:cytoplasm"/>
    <property type="evidence" value="ECO:0000318"/>
    <property type="project" value="GO_Central"/>
</dbReference>
<evidence type="ECO:0000313" key="8">
    <source>
        <dbReference type="Ensembl" id="ENSMODP00000050831.1"/>
    </source>
</evidence>
<dbReference type="PANTHER" id="PTHR45690">
    <property type="entry name" value="NACHT, LRR AND PYD DOMAINS-CONTAINING PROTEIN 12"/>
    <property type="match status" value="1"/>
</dbReference>
<dbReference type="Proteomes" id="UP000002280">
    <property type="component" value="Unplaced"/>
</dbReference>
<dbReference type="InterPro" id="IPR041267">
    <property type="entry name" value="NLRP_HD2"/>
</dbReference>
<dbReference type="STRING" id="13616.ENSMODP00000050831"/>
<evidence type="ECO:0000259" key="7">
    <source>
        <dbReference type="PROSITE" id="PS50837"/>
    </source>
</evidence>
<dbReference type="InterPro" id="IPR041075">
    <property type="entry name" value="NOD1/2_WH"/>
</dbReference>
<organism evidence="8 9">
    <name type="scientific">Monodelphis domestica</name>
    <name type="common">Gray short-tailed opossum</name>
    <dbReference type="NCBI Taxonomy" id="13616"/>
    <lineage>
        <taxon>Eukaryota</taxon>
        <taxon>Metazoa</taxon>
        <taxon>Chordata</taxon>
        <taxon>Craniata</taxon>
        <taxon>Vertebrata</taxon>
        <taxon>Euteleostomi</taxon>
        <taxon>Mammalia</taxon>
        <taxon>Metatheria</taxon>
        <taxon>Didelphimorphia</taxon>
        <taxon>Didelphidae</taxon>
        <taxon>Monodelphis</taxon>
    </lineage>
</organism>
<dbReference type="GO" id="GO:0050727">
    <property type="term" value="P:regulation of inflammatory response"/>
    <property type="evidence" value="ECO:0000318"/>
    <property type="project" value="GO_Central"/>
</dbReference>
<evidence type="ECO:0000256" key="1">
    <source>
        <dbReference type="ARBA" id="ARBA00008665"/>
    </source>
</evidence>
<dbReference type="OMA" id="PFCKIKI"/>
<evidence type="ECO:0000256" key="6">
    <source>
        <dbReference type="SAM" id="MobiDB-lite"/>
    </source>
</evidence>
<keyword evidence="9" id="KW-1185">Reference proteome</keyword>
<evidence type="ECO:0000256" key="2">
    <source>
        <dbReference type="ARBA" id="ARBA00022614"/>
    </source>
</evidence>
<evidence type="ECO:0000256" key="3">
    <source>
        <dbReference type="ARBA" id="ARBA00022737"/>
    </source>
</evidence>
<reference evidence="8" key="3">
    <citation type="submission" date="2025-09" db="UniProtKB">
        <authorList>
            <consortium name="Ensembl"/>
        </authorList>
    </citation>
    <scope>IDENTIFICATION</scope>
</reference>
<dbReference type="GeneTree" id="ENSGT00940000160873"/>
<dbReference type="GO" id="GO:0005524">
    <property type="term" value="F:ATP binding"/>
    <property type="evidence" value="ECO:0007669"/>
    <property type="project" value="UniProtKB-KW"/>
</dbReference>
<dbReference type="Gene3D" id="3.80.10.10">
    <property type="entry name" value="Ribonuclease Inhibitor"/>
    <property type="match status" value="1"/>
</dbReference>
<accession>A0A5F8GUE1</accession>
<dbReference type="Ensembl" id="ENSMODT00000085301.1">
    <property type="protein sequence ID" value="ENSMODP00000050831.1"/>
    <property type="gene ID" value="ENSMODG00000014028.4"/>
</dbReference>
<name>A0A5F8GUE1_MONDO</name>
<dbReference type="SUPFAM" id="SSF52047">
    <property type="entry name" value="RNI-like"/>
    <property type="match status" value="1"/>
</dbReference>
<dbReference type="AlphaFoldDB" id="A0A5F8GUE1"/>
<dbReference type="PANTHER" id="PTHR45690:SF15">
    <property type="entry name" value="NACHT, LRR AND PYD DOMAINS-CONTAINING PROTEIN 14"/>
    <property type="match status" value="1"/>
</dbReference>
<dbReference type="InterPro" id="IPR032675">
    <property type="entry name" value="LRR_dom_sf"/>
</dbReference>
<dbReference type="CDD" id="cd00116">
    <property type="entry name" value="LRR_RI"/>
    <property type="match status" value="1"/>
</dbReference>
<dbReference type="Pfam" id="PF17779">
    <property type="entry name" value="WHD_NOD2"/>
    <property type="match status" value="1"/>
</dbReference>
<evidence type="ECO:0000313" key="9">
    <source>
        <dbReference type="Proteomes" id="UP000002280"/>
    </source>
</evidence>
<dbReference type="Bgee" id="ENSMODG00000014028">
    <property type="expression patterns" value="Expressed in spermatid and 17 other cell types or tissues"/>
</dbReference>
<dbReference type="Pfam" id="PF13516">
    <property type="entry name" value="LRR_6"/>
    <property type="match status" value="5"/>
</dbReference>
<dbReference type="Gene3D" id="3.40.50.300">
    <property type="entry name" value="P-loop containing nucleotide triphosphate hydrolases"/>
    <property type="match status" value="1"/>
</dbReference>
<feature type="region of interest" description="Disordered" evidence="6">
    <location>
        <begin position="147"/>
        <end position="184"/>
    </location>
</feature>
<comment type="similarity">
    <text evidence="1">Belongs to the NLRP family.</text>
</comment>
<sequence length="1187" mass="128910">MRGGGGVKGALSLSPLPQAPRSAEPPEAVETWSSSRRAVCGSPAPQGMGPSRQRRSPAVLFPPQVLSSRCAPTLCSGHTDRSWEYAGTHQSPFGVGHAGVWEPSGPPQLHQPCTSAGPLVTLWGGTCFPWPGRAGALLPGGLWPHPSPSLPFSGSPEAAQTRGPGGAGPGEDGDGEAEDDSDDQRRYRAWVAGRFCSLRAGEPWPGAPENFLYGPVTLQFHHNCAKLRVVVGGEGPERPPGEGPERPPSEGPPAAGAPERAGHLAALFQPDERTQRRPNTVILQGAVGIGKTVLARKLVLDWARGRPRRDAFRYVFYLDAGDLDAAADRSLAELMAAQWPDPPAPVSEILSRPRRLLFVVDGLEDLKPFLDGPEAELCRDWGAPRPAGRLLQALLRKALVPEARLLVVVRPSGWARLAPWLGCPRLVEVLGLCAADRDDYFHRFFGAPAGARAALAVVRDNETLSALCRAPLVCWLVCACLKRRLDGGDDLRRGPLTASSLLASYVAGLFRGRPAPRELPLWGLCRLAAEGVLARATRFGRGDLERLGLAEADLEPFVASRLLLPRPGGAFAFLHLTLQEFLAALYSAMEVTRWPGLAPSSQDLATELEKVSGEDASFVGTAVHFLFGLLNPECAGPVEEGLGCRLAPQLRRDLLLWAAVVSAAPPHSHSLHQFFLSLYEAQDAAFLTQVMDHFRDLRLVLRGKADLLVSSFCLRHCRRLEKLVLHLDPDVFSDDDGEPQAGPQASDLATASLWKALCSVLTTSTSLRELDLRFFSLNDLCMKSLSEQLRHQDCRLQNLRVQQTAFVPFACGDFPLALSGHQHLTWLDLNLQLGDDGMKLLCEALRHPQCNLQYLRLRSCALTEACCPDLALALTCNQSLSHLDMGGNQLLDRGVQVLCEALSQPKCRLQSLLLPACGLTAGVCQDLSAALTSNQSLTRLCLASNSLRDDGLKVLSSALKSPECPLQRLALWSCELTAEGCQALSAALHSNKNLTHLDLGENDLRDDGMKLLCEALGQPQCPLQALDMLVCFLTEACCQDLSAALVLNQNLRSLNLGHNALRDEGVKLLCEALRHPSCPLQRIGLERCQLNTACCQDLSSVLLCNPRLKSLNLAQNALWDEGVRLLCEALEKPECGLEILSLWKEAFSNSAQQMLKAAEERKPHLIITGDWYSQDPEDYGSSWWLET</sequence>
<reference evidence="8" key="1">
    <citation type="journal article" date="2007" name="Nature">
        <title>Genome of the marsupial Monodelphis domestica reveals innovation in non-coding sequences.</title>
        <authorList>
            <person name="Mikkelsen T.S."/>
            <person name="Wakefield M.J."/>
            <person name="Aken B."/>
            <person name="Amemiya C.T."/>
            <person name="Chang J.L."/>
            <person name="Duke S."/>
            <person name="Garber M."/>
            <person name="Gentles A.J."/>
            <person name="Goodstadt L."/>
            <person name="Heger A."/>
            <person name="Jurka J."/>
            <person name="Kamal M."/>
            <person name="Mauceli E."/>
            <person name="Searle S.M."/>
            <person name="Sharpe T."/>
            <person name="Baker M.L."/>
            <person name="Batzer M.A."/>
            <person name="Benos P.V."/>
            <person name="Belov K."/>
            <person name="Clamp M."/>
            <person name="Cook A."/>
            <person name="Cuff J."/>
            <person name="Das R."/>
            <person name="Davidow L."/>
            <person name="Deakin J.E."/>
            <person name="Fazzari M.J."/>
            <person name="Glass J.L."/>
            <person name="Grabherr M."/>
            <person name="Greally J.M."/>
            <person name="Gu W."/>
            <person name="Hore T.A."/>
            <person name="Huttley G.A."/>
            <person name="Kleber M."/>
            <person name="Jirtle R.L."/>
            <person name="Koina E."/>
            <person name="Lee J.T."/>
            <person name="Mahony S."/>
            <person name="Marra M.A."/>
            <person name="Miller R.D."/>
            <person name="Nicholls R.D."/>
            <person name="Oda M."/>
            <person name="Papenfuss A.T."/>
            <person name="Parra Z.E."/>
            <person name="Pollock D.D."/>
            <person name="Ray D.A."/>
            <person name="Schein J.E."/>
            <person name="Speed T.P."/>
            <person name="Thompson K."/>
            <person name="VandeBerg J.L."/>
            <person name="Wade C.M."/>
            <person name="Walker J.A."/>
            <person name="Waters P.D."/>
            <person name="Webber C."/>
            <person name="Weidman J.R."/>
            <person name="Xie X."/>
            <person name="Zody M.C."/>
            <person name="Baldwin J."/>
            <person name="Abdouelleil A."/>
            <person name="Abdulkadir J."/>
            <person name="Abebe A."/>
            <person name="Abera B."/>
            <person name="Abreu J."/>
            <person name="Acer S.C."/>
            <person name="Aftuck L."/>
            <person name="Alexander A."/>
            <person name="An P."/>
            <person name="Anderson E."/>
            <person name="Anderson S."/>
            <person name="Arachi H."/>
            <person name="Azer M."/>
            <person name="Bachantsang P."/>
            <person name="Barry A."/>
            <person name="Bayul T."/>
            <person name="Berlin A."/>
            <person name="Bessette D."/>
            <person name="Bloom T."/>
            <person name="Bloom T."/>
            <person name="Boguslavskiy L."/>
            <person name="Bonnet C."/>
            <person name="Boukhgalter B."/>
            <person name="Bourzgui I."/>
            <person name="Brown A."/>
            <person name="Cahill P."/>
            <person name="Channer S."/>
            <person name="Cheshatsang Y."/>
            <person name="Chuda L."/>
            <person name="Citroen M."/>
            <person name="Collymore A."/>
            <person name="Cooke P."/>
            <person name="Costello M."/>
            <person name="D'Aco K."/>
            <person name="Daza R."/>
            <person name="De Haan G."/>
            <person name="DeGray S."/>
            <person name="DeMaso C."/>
            <person name="Dhargay N."/>
            <person name="Dooley K."/>
            <person name="Dooley E."/>
            <person name="Doricent M."/>
            <person name="Dorje P."/>
            <person name="Dorjee K."/>
            <person name="Dupes A."/>
            <person name="Elong R."/>
            <person name="Falk J."/>
            <person name="Farina A."/>
            <person name="Faro S."/>
            <person name="Ferguson D."/>
            <person name="Fisher S."/>
            <person name="Foley C.D."/>
            <person name="Franke A."/>
            <person name="Friedrich D."/>
            <person name="Gadbois L."/>
            <person name="Gearin G."/>
            <person name="Gearin C.R."/>
            <person name="Giannoukos G."/>
            <person name="Goode T."/>
            <person name="Graham J."/>
            <person name="Grandbois E."/>
            <person name="Grewal S."/>
            <person name="Gyaltsen K."/>
            <person name="Hafez N."/>
            <person name="Hagos B."/>
            <person name="Hall J."/>
            <person name="Henson C."/>
            <person name="Hollinger A."/>
            <person name="Honan T."/>
            <person name="Huard M.D."/>
            <person name="Hughes L."/>
            <person name="Hurhula B."/>
            <person name="Husby M.E."/>
            <person name="Kamat A."/>
            <person name="Kanga B."/>
            <person name="Kashin S."/>
            <person name="Khazanovich D."/>
            <person name="Kisner P."/>
            <person name="Lance K."/>
            <person name="Lara M."/>
            <person name="Lee W."/>
            <person name="Lennon N."/>
            <person name="Letendre F."/>
            <person name="LeVine R."/>
            <person name="Lipovsky A."/>
            <person name="Liu X."/>
            <person name="Liu J."/>
            <person name="Liu S."/>
            <person name="Lokyitsang T."/>
            <person name="Lokyitsang Y."/>
            <person name="Lubonja R."/>
            <person name="Lui A."/>
            <person name="MacDonald P."/>
            <person name="Magnisalis V."/>
            <person name="Maru K."/>
            <person name="Matthews C."/>
            <person name="McCusker W."/>
            <person name="McDonough S."/>
            <person name="Mehta T."/>
            <person name="Meldrim J."/>
            <person name="Meneus L."/>
            <person name="Mihai O."/>
            <person name="Mihalev A."/>
            <person name="Mihova T."/>
            <person name="Mittelman R."/>
            <person name="Mlenga V."/>
            <person name="Montmayeur A."/>
            <person name="Mulrain L."/>
            <person name="Navidi A."/>
            <person name="Naylor J."/>
            <person name="Negash T."/>
            <person name="Nguyen T."/>
            <person name="Nguyen N."/>
            <person name="Nicol R."/>
            <person name="Norbu C."/>
            <person name="Norbu N."/>
            <person name="Novod N."/>
            <person name="O'Neill B."/>
            <person name="Osman S."/>
            <person name="Markiewicz E."/>
            <person name="Oyono O.L."/>
            <person name="Patti C."/>
            <person name="Phunkhang P."/>
            <person name="Pierre F."/>
            <person name="Priest M."/>
            <person name="Raghuraman S."/>
            <person name="Rege F."/>
            <person name="Reyes R."/>
            <person name="Rise C."/>
            <person name="Rogov P."/>
            <person name="Ross K."/>
            <person name="Ryan E."/>
            <person name="Settipalli S."/>
            <person name="Shea T."/>
            <person name="Sherpa N."/>
            <person name="Shi L."/>
            <person name="Shih D."/>
            <person name="Sparrow T."/>
            <person name="Spaulding J."/>
            <person name="Stalker J."/>
            <person name="Stange-Thomann N."/>
            <person name="Stavropoulos S."/>
            <person name="Stone C."/>
            <person name="Strader C."/>
            <person name="Tesfaye S."/>
            <person name="Thomson T."/>
            <person name="Thoulutsang Y."/>
            <person name="Thoulutsang D."/>
            <person name="Topham K."/>
            <person name="Topping I."/>
            <person name="Tsamla T."/>
            <person name="Vassiliev H."/>
            <person name="Vo A."/>
            <person name="Wangchuk T."/>
            <person name="Wangdi T."/>
            <person name="Weiand M."/>
            <person name="Wilkinson J."/>
            <person name="Wilson A."/>
            <person name="Yadav S."/>
            <person name="Young G."/>
            <person name="Yu Q."/>
            <person name="Zembek L."/>
            <person name="Zhong D."/>
            <person name="Zimmer A."/>
            <person name="Zwirko Z."/>
            <person name="Jaffe D.B."/>
            <person name="Alvarez P."/>
            <person name="Brockman W."/>
            <person name="Butler J."/>
            <person name="Chin C."/>
            <person name="Gnerre S."/>
            <person name="MacCallum I."/>
            <person name="Graves J.A."/>
            <person name="Ponting C.P."/>
            <person name="Breen M."/>
            <person name="Samollow P.B."/>
            <person name="Lander E.S."/>
            <person name="Lindblad-Toh K."/>
        </authorList>
    </citation>
    <scope>NUCLEOTIDE SEQUENCE [LARGE SCALE GENOMIC DNA]</scope>
</reference>
<dbReference type="InterPro" id="IPR001611">
    <property type="entry name" value="Leu-rich_rpt"/>
</dbReference>
<gene>
    <name evidence="8" type="primary">LOC100029905</name>
</gene>
<feature type="compositionally biased region" description="Acidic residues" evidence="6">
    <location>
        <begin position="171"/>
        <end position="182"/>
    </location>
</feature>
<dbReference type="InterPro" id="IPR027417">
    <property type="entry name" value="P-loop_NTPase"/>
</dbReference>
<dbReference type="PROSITE" id="PS50837">
    <property type="entry name" value="NACHT"/>
    <property type="match status" value="1"/>
</dbReference>
<keyword evidence="2" id="KW-0433">Leucine-rich repeat</keyword>
<evidence type="ECO:0000256" key="5">
    <source>
        <dbReference type="ARBA" id="ARBA00022840"/>
    </source>
</evidence>
<proteinExistence type="inferred from homology"/>
<keyword evidence="3" id="KW-0677">Repeat</keyword>
<dbReference type="SMART" id="SM00368">
    <property type="entry name" value="LRR_RI"/>
    <property type="match status" value="12"/>
</dbReference>
<dbReference type="SUPFAM" id="SSF52540">
    <property type="entry name" value="P-loop containing nucleoside triphosphate hydrolases"/>
    <property type="match status" value="1"/>
</dbReference>
<dbReference type="InParanoid" id="A0A5F8GUE1"/>
<dbReference type="Pfam" id="PF05729">
    <property type="entry name" value="NACHT"/>
    <property type="match status" value="1"/>
</dbReference>
<protein>
    <submittedName>
        <fullName evidence="8">NACHT, LRR and PYD domains-containing protein 14</fullName>
    </submittedName>
</protein>
<dbReference type="InterPro" id="IPR050637">
    <property type="entry name" value="NLRP_innate_immun_reg"/>
</dbReference>
<keyword evidence="5" id="KW-0067">ATP-binding</keyword>
<feature type="domain" description="NACHT" evidence="7">
    <location>
        <begin position="279"/>
        <end position="484"/>
    </location>
</feature>
<evidence type="ECO:0000256" key="4">
    <source>
        <dbReference type="ARBA" id="ARBA00022741"/>
    </source>
</evidence>
<feature type="region of interest" description="Disordered" evidence="6">
    <location>
        <begin position="231"/>
        <end position="258"/>
    </location>
</feature>
<reference evidence="8" key="2">
    <citation type="submission" date="2025-08" db="UniProtKB">
        <authorList>
            <consortium name="Ensembl"/>
        </authorList>
    </citation>
    <scope>IDENTIFICATION</scope>
</reference>
<feature type="compositionally biased region" description="Basic and acidic residues" evidence="6">
    <location>
        <begin position="235"/>
        <end position="248"/>
    </location>
</feature>
<feature type="region of interest" description="Disordered" evidence="6">
    <location>
        <begin position="1"/>
        <end position="56"/>
    </location>
</feature>
<keyword evidence="4" id="KW-0547">Nucleotide-binding</keyword>
<dbReference type="Pfam" id="PF17776">
    <property type="entry name" value="NLRC4_HD2"/>
    <property type="match status" value="1"/>
</dbReference>
<dbReference type="InterPro" id="IPR007111">
    <property type="entry name" value="NACHT_NTPase"/>
</dbReference>